<feature type="compositionally biased region" description="Polar residues" evidence="1">
    <location>
        <begin position="44"/>
        <end position="59"/>
    </location>
</feature>
<reference evidence="2 3" key="1">
    <citation type="submission" date="2019-03" db="EMBL/GenBank/DDBJ databases">
        <title>First draft genome of Liparis tanakae, snailfish: a comprehensive survey of snailfish specific genes.</title>
        <authorList>
            <person name="Kim W."/>
            <person name="Song I."/>
            <person name="Jeong J.-H."/>
            <person name="Kim D."/>
            <person name="Kim S."/>
            <person name="Ryu S."/>
            <person name="Song J.Y."/>
            <person name="Lee S.K."/>
        </authorList>
    </citation>
    <scope>NUCLEOTIDE SEQUENCE [LARGE SCALE GENOMIC DNA]</scope>
    <source>
        <tissue evidence="2">Muscle</tissue>
    </source>
</reference>
<dbReference type="EMBL" id="SRLO01001024">
    <property type="protein sequence ID" value="TNN42612.1"/>
    <property type="molecule type" value="Genomic_DNA"/>
</dbReference>
<feature type="compositionally biased region" description="Basic residues" evidence="1">
    <location>
        <begin position="60"/>
        <end position="75"/>
    </location>
</feature>
<sequence>MVASVLHLAKHLWNAERKKEEEEEGGESRPLPLTHIAQAIPHQGHTNTSTLPESSSLNRLRNHTNSKPRLRKRHSCMHDSLGSREGPHATLRSDPIRLVDDKGGCRRRAREDDTLTLFKELRHDVLVVVGRFDFFCDSCSLLISATSLFLSVCSRFSLLQLPCISVS</sequence>
<proteinExistence type="predicted"/>
<keyword evidence="3" id="KW-1185">Reference proteome</keyword>
<feature type="region of interest" description="Disordered" evidence="1">
    <location>
        <begin position="42"/>
        <end position="91"/>
    </location>
</feature>
<organism evidence="2 3">
    <name type="scientific">Liparis tanakae</name>
    <name type="common">Tanaka's snailfish</name>
    <dbReference type="NCBI Taxonomy" id="230148"/>
    <lineage>
        <taxon>Eukaryota</taxon>
        <taxon>Metazoa</taxon>
        <taxon>Chordata</taxon>
        <taxon>Craniata</taxon>
        <taxon>Vertebrata</taxon>
        <taxon>Euteleostomi</taxon>
        <taxon>Actinopterygii</taxon>
        <taxon>Neopterygii</taxon>
        <taxon>Teleostei</taxon>
        <taxon>Neoteleostei</taxon>
        <taxon>Acanthomorphata</taxon>
        <taxon>Eupercaria</taxon>
        <taxon>Perciformes</taxon>
        <taxon>Cottioidei</taxon>
        <taxon>Cottales</taxon>
        <taxon>Liparidae</taxon>
        <taxon>Liparis</taxon>
    </lineage>
</organism>
<accession>A0A4Z2FQI7</accession>
<comment type="caution">
    <text evidence="2">The sequence shown here is derived from an EMBL/GenBank/DDBJ whole genome shotgun (WGS) entry which is preliminary data.</text>
</comment>
<dbReference type="Proteomes" id="UP000314294">
    <property type="component" value="Unassembled WGS sequence"/>
</dbReference>
<dbReference type="AlphaFoldDB" id="A0A4Z2FQI7"/>
<protein>
    <submittedName>
        <fullName evidence="2">Uncharacterized protein</fullName>
    </submittedName>
</protein>
<name>A0A4Z2FQI7_9TELE</name>
<evidence type="ECO:0000256" key="1">
    <source>
        <dbReference type="SAM" id="MobiDB-lite"/>
    </source>
</evidence>
<evidence type="ECO:0000313" key="3">
    <source>
        <dbReference type="Proteomes" id="UP000314294"/>
    </source>
</evidence>
<evidence type="ECO:0000313" key="2">
    <source>
        <dbReference type="EMBL" id="TNN42612.1"/>
    </source>
</evidence>
<gene>
    <name evidence="2" type="ORF">EYF80_047199</name>
</gene>